<dbReference type="InterPro" id="IPR006976">
    <property type="entry name" value="VanZ-like"/>
</dbReference>
<feature type="transmembrane region" description="Helical" evidence="1">
    <location>
        <begin position="196"/>
        <end position="216"/>
    </location>
</feature>
<feature type="domain" description="VanZ-like" evidence="2">
    <location>
        <begin position="131"/>
        <end position="242"/>
    </location>
</feature>
<dbReference type="EMBL" id="RXNR01000037">
    <property type="protein sequence ID" value="RTQ91828.1"/>
    <property type="molecule type" value="Genomic_DNA"/>
</dbReference>
<evidence type="ECO:0000259" key="2">
    <source>
        <dbReference type="Pfam" id="PF04892"/>
    </source>
</evidence>
<dbReference type="OrthoDB" id="4822551at2"/>
<proteinExistence type="predicted"/>
<evidence type="ECO:0000256" key="1">
    <source>
        <dbReference type="SAM" id="Phobius"/>
    </source>
</evidence>
<name>A0A431UPV1_9BACI</name>
<keyword evidence="1" id="KW-1133">Transmembrane helix</keyword>
<keyword evidence="1" id="KW-0472">Membrane</keyword>
<gene>
    <name evidence="3" type="ORF">EKG35_12885</name>
</gene>
<dbReference type="InterPro" id="IPR053150">
    <property type="entry name" value="Teicoplanin_resist-assoc"/>
</dbReference>
<dbReference type="InterPro" id="IPR047928">
    <property type="entry name" value="Perm_prefix_1"/>
</dbReference>
<evidence type="ECO:0000313" key="4">
    <source>
        <dbReference type="Proteomes" id="UP000276349"/>
    </source>
</evidence>
<sequence length="256" mass="29747">MDKIIETYINQIVSELGCDKKEKQEIVDEIKDHLYLLKNEYLEQGLSDKEATNLALESFGEQNQLKNGFQEAIFPFYKLFKIGTWILFGLYSFIVLFKLIYQRIIIRFTDILNSATYDFPVRNRYFSYPNDSNEFYNLEVLQLNSNIIPFKNILTYLTGSMQFNDDIIINNTLGNIVIFIPLGILLPILFHKFYKFSRVFISLIFISFSLEAQQLILQVGQFDIDNIILNTIGGVLGYFVIVTIPSITSLFQKTLS</sequence>
<dbReference type="PANTHER" id="PTHR36834">
    <property type="entry name" value="MEMBRANE PROTEIN-RELATED"/>
    <property type="match status" value="1"/>
</dbReference>
<feature type="transmembrane region" description="Helical" evidence="1">
    <location>
        <begin position="167"/>
        <end position="190"/>
    </location>
</feature>
<comment type="caution">
    <text evidence="3">The sequence shown here is derived from an EMBL/GenBank/DDBJ whole genome shotgun (WGS) entry which is preliminary data.</text>
</comment>
<dbReference type="Pfam" id="PF04892">
    <property type="entry name" value="VanZ"/>
    <property type="match status" value="1"/>
</dbReference>
<feature type="transmembrane region" description="Helical" evidence="1">
    <location>
        <begin position="228"/>
        <end position="251"/>
    </location>
</feature>
<keyword evidence="4" id="KW-1185">Reference proteome</keyword>
<dbReference type="NCBIfam" id="NF038403">
    <property type="entry name" value="perm_prefix_1"/>
    <property type="match status" value="1"/>
</dbReference>
<evidence type="ECO:0000313" key="3">
    <source>
        <dbReference type="EMBL" id="RTQ91828.1"/>
    </source>
</evidence>
<feature type="transmembrane region" description="Helical" evidence="1">
    <location>
        <begin position="82"/>
        <end position="101"/>
    </location>
</feature>
<organism evidence="3 4">
    <name type="scientific">Lysinibacillus telephonicus</name>
    <dbReference type="NCBI Taxonomy" id="1714840"/>
    <lineage>
        <taxon>Bacteria</taxon>
        <taxon>Bacillati</taxon>
        <taxon>Bacillota</taxon>
        <taxon>Bacilli</taxon>
        <taxon>Bacillales</taxon>
        <taxon>Bacillaceae</taxon>
        <taxon>Lysinibacillus</taxon>
    </lineage>
</organism>
<accession>A0A431UPV1</accession>
<protein>
    <submittedName>
        <fullName evidence="3">VanZ family protein</fullName>
    </submittedName>
</protein>
<dbReference type="RefSeq" id="WP_126294879.1">
    <property type="nucleotide sequence ID" value="NZ_CP155468.1"/>
</dbReference>
<dbReference type="Proteomes" id="UP000276349">
    <property type="component" value="Unassembled WGS sequence"/>
</dbReference>
<reference evidence="3 4" key="1">
    <citation type="submission" date="2018-12" db="EMBL/GenBank/DDBJ databases">
        <authorList>
            <person name="Yu L."/>
        </authorList>
    </citation>
    <scope>NUCLEOTIDE SEQUENCE [LARGE SCALE GENOMIC DNA]</scope>
    <source>
        <strain evidence="3 4">S5H2222</strain>
    </source>
</reference>
<keyword evidence="1" id="KW-0812">Transmembrane</keyword>
<dbReference type="AlphaFoldDB" id="A0A431UPV1"/>
<dbReference type="PANTHER" id="PTHR36834:SF1">
    <property type="entry name" value="INTEGRAL MEMBRANE PROTEIN"/>
    <property type="match status" value="1"/>
</dbReference>